<dbReference type="InterPro" id="IPR006527">
    <property type="entry name" value="F-box-assoc_dom_typ1"/>
</dbReference>
<dbReference type="InterPro" id="IPR001810">
    <property type="entry name" value="F-box_dom"/>
</dbReference>
<dbReference type="SMART" id="SM00256">
    <property type="entry name" value="FBOX"/>
    <property type="match status" value="1"/>
</dbReference>
<accession>A0A834THB3</accession>
<organism evidence="2 3">
    <name type="scientific">Senna tora</name>
    <dbReference type="NCBI Taxonomy" id="362788"/>
    <lineage>
        <taxon>Eukaryota</taxon>
        <taxon>Viridiplantae</taxon>
        <taxon>Streptophyta</taxon>
        <taxon>Embryophyta</taxon>
        <taxon>Tracheophyta</taxon>
        <taxon>Spermatophyta</taxon>
        <taxon>Magnoliopsida</taxon>
        <taxon>eudicotyledons</taxon>
        <taxon>Gunneridae</taxon>
        <taxon>Pentapetalae</taxon>
        <taxon>rosids</taxon>
        <taxon>fabids</taxon>
        <taxon>Fabales</taxon>
        <taxon>Fabaceae</taxon>
        <taxon>Caesalpinioideae</taxon>
        <taxon>Cassia clade</taxon>
        <taxon>Senna</taxon>
    </lineage>
</organism>
<dbReference type="SUPFAM" id="SSF50965">
    <property type="entry name" value="Galactose oxidase, central domain"/>
    <property type="match status" value="1"/>
</dbReference>
<name>A0A834THB3_9FABA</name>
<dbReference type="InterPro" id="IPR017451">
    <property type="entry name" value="F-box-assoc_interact_dom"/>
</dbReference>
<reference evidence="2" key="1">
    <citation type="submission" date="2020-09" db="EMBL/GenBank/DDBJ databases">
        <title>Genome-Enabled Discovery of Anthraquinone Biosynthesis in Senna tora.</title>
        <authorList>
            <person name="Kang S.-H."/>
            <person name="Pandey R.P."/>
            <person name="Lee C.-M."/>
            <person name="Sim J.-S."/>
            <person name="Jeong J.-T."/>
            <person name="Choi B.-S."/>
            <person name="Jung M."/>
            <person name="Ginzburg D."/>
            <person name="Zhao K."/>
            <person name="Won S.Y."/>
            <person name="Oh T.-J."/>
            <person name="Yu Y."/>
            <person name="Kim N.-H."/>
            <person name="Lee O.R."/>
            <person name="Lee T.-H."/>
            <person name="Bashyal P."/>
            <person name="Kim T.-S."/>
            <person name="Lee W.-H."/>
            <person name="Kawkins C."/>
            <person name="Kim C.-K."/>
            <person name="Kim J.S."/>
            <person name="Ahn B.O."/>
            <person name="Rhee S.Y."/>
            <person name="Sohng J.K."/>
        </authorList>
    </citation>
    <scope>NUCLEOTIDE SEQUENCE</scope>
    <source>
        <tissue evidence="2">Leaf</tissue>
    </source>
</reference>
<sequence length="287" mass="33105">MDLRFDNGYQFPSEIMMNMLSRCGTYDLLSMKMVSRNWFFSIKHSYFVRIHTEMGHNRVDPFLLLGARFVSAKKAYDRLITISSNADGEEILNYLRFHPYIEQNMSIELPGICNGLLCLKVTNNDEAVTFFICNPATRRVRQIEEFVLPMPTGHVKYDFGFNELSSSMYILVIYEDSNIVNQLKVMLYNCQSRTWTNINPPVVHTNIWESKSVCINSTIYWISYPTLGAAEQFPTVLRFDLAEQIFSTISGPTNRLVVSYIPVEFQGSLAIICAELQALELVRYITM</sequence>
<dbReference type="Proteomes" id="UP000634136">
    <property type="component" value="Unassembled WGS sequence"/>
</dbReference>
<dbReference type="InterPro" id="IPR011043">
    <property type="entry name" value="Gal_Oxase/kelch_b-propeller"/>
</dbReference>
<dbReference type="EMBL" id="JAAIUW010000008">
    <property type="protein sequence ID" value="KAF7822083.1"/>
    <property type="molecule type" value="Genomic_DNA"/>
</dbReference>
<dbReference type="PANTHER" id="PTHR31672:SF13">
    <property type="entry name" value="F-BOX PROTEIN CPR30-LIKE"/>
    <property type="match status" value="1"/>
</dbReference>
<dbReference type="InterPro" id="IPR036047">
    <property type="entry name" value="F-box-like_dom_sf"/>
</dbReference>
<gene>
    <name evidence="2" type="ORF">G2W53_027538</name>
</gene>
<dbReference type="SUPFAM" id="SSF81383">
    <property type="entry name" value="F-box domain"/>
    <property type="match status" value="1"/>
</dbReference>
<dbReference type="InterPro" id="IPR050796">
    <property type="entry name" value="SCF_F-box_component"/>
</dbReference>
<protein>
    <submittedName>
        <fullName evidence="2">F-box/kelch-repeat protein</fullName>
    </submittedName>
</protein>
<keyword evidence="3" id="KW-1185">Reference proteome</keyword>
<dbReference type="NCBIfam" id="TIGR01640">
    <property type="entry name" value="F_box_assoc_1"/>
    <property type="match status" value="1"/>
</dbReference>
<dbReference type="AlphaFoldDB" id="A0A834THB3"/>
<feature type="domain" description="F-box" evidence="1">
    <location>
        <begin position="11"/>
        <end position="51"/>
    </location>
</feature>
<dbReference type="PANTHER" id="PTHR31672">
    <property type="entry name" value="BNACNNG10540D PROTEIN"/>
    <property type="match status" value="1"/>
</dbReference>
<dbReference type="Pfam" id="PF07734">
    <property type="entry name" value="FBA_1"/>
    <property type="match status" value="1"/>
</dbReference>
<dbReference type="OrthoDB" id="687122at2759"/>
<comment type="caution">
    <text evidence="2">The sequence shown here is derived from an EMBL/GenBank/DDBJ whole genome shotgun (WGS) entry which is preliminary data.</text>
</comment>
<evidence type="ECO:0000313" key="3">
    <source>
        <dbReference type="Proteomes" id="UP000634136"/>
    </source>
</evidence>
<evidence type="ECO:0000259" key="1">
    <source>
        <dbReference type="SMART" id="SM00256"/>
    </source>
</evidence>
<evidence type="ECO:0000313" key="2">
    <source>
        <dbReference type="EMBL" id="KAF7822083.1"/>
    </source>
</evidence>
<proteinExistence type="predicted"/>